<sequence>MKFVKMHGIGNDFILVNGFKEQMPPNIPLTAQNLCDRHFGIGADGLVFLLPSEKADIRMRYFNSDGSEGEMCGNAIRCFAKYAFEEGLVHKESFTVETLAGVMLPRLVLQDGKVTAVTVNMGKPSLDRDKVPMSGSAGQALNEPLRVLDTVFYVTALLLGVPHCVIFVDDVEGIDLGKYGPAIEYHPAFPRKTNVHFIEVLNEHEMKMRVWERGAGLTLACGTGACASLVAAVLNNKTGRKAKIHLPGGTLDIEWALNNHVYMTGPAQTVFAGEVKDVSLIK</sequence>
<evidence type="ECO:0000256" key="7">
    <source>
        <dbReference type="ARBA" id="ARBA00023235"/>
    </source>
</evidence>
<dbReference type="GO" id="GO:0009089">
    <property type="term" value="P:lysine biosynthetic process via diaminopimelate"/>
    <property type="evidence" value="ECO:0007669"/>
    <property type="project" value="UniProtKB-UniRule"/>
</dbReference>
<keyword evidence="7 9" id="KW-0413">Isomerase</keyword>
<feature type="binding site" evidence="9">
    <location>
        <begin position="222"/>
        <end position="223"/>
    </location>
    <ligand>
        <name>substrate</name>
    </ligand>
</feature>
<accession>A0A7G6E1R4</accession>
<evidence type="ECO:0000256" key="3">
    <source>
        <dbReference type="ARBA" id="ARBA00013080"/>
    </source>
</evidence>
<dbReference type="UniPathway" id="UPA00034">
    <property type="reaction ID" value="UER00025"/>
</dbReference>
<feature type="binding site" evidence="9">
    <location>
        <begin position="73"/>
        <end position="74"/>
    </location>
    <ligand>
        <name>substrate</name>
    </ligand>
</feature>
<keyword evidence="4 9" id="KW-0963">Cytoplasm</keyword>
<evidence type="ECO:0000256" key="5">
    <source>
        <dbReference type="ARBA" id="ARBA00022605"/>
    </source>
</evidence>
<evidence type="ECO:0000256" key="8">
    <source>
        <dbReference type="ARBA" id="ARBA00051712"/>
    </source>
</evidence>
<comment type="similarity">
    <text evidence="2 9">Belongs to the diaminopimelate epimerase family.</text>
</comment>
<dbReference type="GO" id="GO:0005829">
    <property type="term" value="C:cytosol"/>
    <property type="evidence" value="ECO:0007669"/>
    <property type="project" value="TreeGrafter"/>
</dbReference>
<evidence type="ECO:0000256" key="4">
    <source>
        <dbReference type="ARBA" id="ARBA00022490"/>
    </source>
</evidence>
<evidence type="ECO:0000256" key="6">
    <source>
        <dbReference type="ARBA" id="ARBA00023154"/>
    </source>
</evidence>
<comment type="catalytic activity">
    <reaction evidence="8 9">
        <text>(2S,6S)-2,6-diaminopimelate = meso-2,6-diaminopimelate</text>
        <dbReference type="Rhea" id="RHEA:15393"/>
        <dbReference type="ChEBI" id="CHEBI:57609"/>
        <dbReference type="ChEBI" id="CHEBI:57791"/>
        <dbReference type="EC" id="5.1.1.7"/>
    </reaction>
</comment>
<dbReference type="HAMAP" id="MF_00197">
    <property type="entry name" value="DAP_epimerase"/>
    <property type="match status" value="1"/>
</dbReference>
<dbReference type="Pfam" id="PF01678">
    <property type="entry name" value="DAP_epimerase"/>
    <property type="match status" value="2"/>
</dbReference>
<evidence type="ECO:0000256" key="10">
    <source>
        <dbReference type="PROSITE-ProRule" id="PRU10125"/>
    </source>
</evidence>
<dbReference type="InterPro" id="IPR018510">
    <property type="entry name" value="DAP_epimerase_AS"/>
</dbReference>
<feature type="active site" description="Proton donor" evidence="9">
    <location>
        <position position="72"/>
    </location>
</feature>
<feature type="site" description="Could be important to modulate the pK values of the two catalytic cysteine residues" evidence="9">
    <location>
        <position position="163"/>
    </location>
</feature>
<feature type="binding site" evidence="9">
    <location>
        <begin position="212"/>
        <end position="213"/>
    </location>
    <ligand>
        <name>substrate</name>
    </ligand>
</feature>
<dbReference type="RefSeq" id="WP_034425163.1">
    <property type="nucleotide sequence ID" value="NZ_CP045798.1"/>
</dbReference>
<evidence type="ECO:0000256" key="1">
    <source>
        <dbReference type="ARBA" id="ARBA00005196"/>
    </source>
</evidence>
<comment type="subunit">
    <text evidence="9">Homodimer.</text>
</comment>
<gene>
    <name evidence="9" type="primary">dapF</name>
    <name evidence="11" type="ORF">BR63_06625</name>
</gene>
<comment type="pathway">
    <text evidence="1 9">Amino-acid biosynthesis; L-lysine biosynthesis via DAP pathway; DL-2,6-diaminopimelate from LL-2,6-diaminopimelate: step 1/1.</text>
</comment>
<dbReference type="PROSITE" id="PS01326">
    <property type="entry name" value="DAP_EPIMERASE"/>
    <property type="match status" value="1"/>
</dbReference>
<dbReference type="PANTHER" id="PTHR31689">
    <property type="entry name" value="DIAMINOPIMELATE EPIMERASE, CHLOROPLASTIC"/>
    <property type="match status" value="1"/>
</dbReference>
<evidence type="ECO:0000256" key="2">
    <source>
        <dbReference type="ARBA" id="ARBA00010219"/>
    </source>
</evidence>
<organism evidence="11 12">
    <name type="scientific">Thermanaerosceptrum fracticalcis</name>
    <dbReference type="NCBI Taxonomy" id="1712410"/>
    <lineage>
        <taxon>Bacteria</taxon>
        <taxon>Bacillati</taxon>
        <taxon>Bacillota</taxon>
        <taxon>Clostridia</taxon>
        <taxon>Eubacteriales</taxon>
        <taxon>Peptococcaceae</taxon>
        <taxon>Thermanaerosceptrum</taxon>
    </lineage>
</organism>
<feature type="active site" evidence="10">
    <location>
        <position position="72"/>
    </location>
</feature>
<keyword evidence="6 9" id="KW-0457">Lysine biosynthesis</keyword>
<evidence type="ECO:0000256" key="9">
    <source>
        <dbReference type="HAMAP-Rule" id="MF_00197"/>
    </source>
</evidence>
<dbReference type="Proteomes" id="UP000515847">
    <property type="component" value="Chromosome"/>
</dbReference>
<feature type="active site" description="Proton acceptor" evidence="9">
    <location>
        <position position="221"/>
    </location>
</feature>
<evidence type="ECO:0000313" key="11">
    <source>
        <dbReference type="EMBL" id="QNB46018.1"/>
    </source>
</evidence>
<dbReference type="EMBL" id="CP045798">
    <property type="protein sequence ID" value="QNB46018.1"/>
    <property type="molecule type" value="Genomic_DNA"/>
</dbReference>
<feature type="binding site" evidence="9">
    <location>
        <position position="11"/>
    </location>
    <ligand>
        <name>substrate</name>
    </ligand>
</feature>
<comment type="caution">
    <text evidence="9">Lacks conserved residue(s) required for the propagation of feature annotation.</text>
</comment>
<keyword evidence="5 9" id="KW-0028">Amino-acid biosynthesis</keyword>
<dbReference type="PANTHER" id="PTHR31689:SF0">
    <property type="entry name" value="DIAMINOPIMELATE EPIMERASE"/>
    <property type="match status" value="1"/>
</dbReference>
<comment type="function">
    <text evidence="9">Catalyzes the stereoinversion of LL-2,6-diaminopimelate (L,L-DAP) to meso-diaminopimelate (meso-DAP), a precursor of L-lysine and an essential component of the bacterial peptidoglycan.</text>
</comment>
<dbReference type="GO" id="GO:0008837">
    <property type="term" value="F:diaminopimelate epimerase activity"/>
    <property type="evidence" value="ECO:0007669"/>
    <property type="project" value="UniProtKB-UniRule"/>
</dbReference>
<protein>
    <recommendedName>
        <fullName evidence="3 9">Diaminopimelate epimerase</fullName>
        <shortName evidence="9">DAP epimerase</shortName>
        <ecNumber evidence="3 9">5.1.1.7</ecNumber>
    </recommendedName>
    <alternativeName>
        <fullName evidence="9">PLP-independent amino acid racemase</fullName>
    </alternativeName>
</protein>
<dbReference type="AlphaFoldDB" id="A0A7G6E1R4"/>
<dbReference type="EC" id="5.1.1.7" evidence="3 9"/>
<evidence type="ECO:0000313" key="12">
    <source>
        <dbReference type="Proteomes" id="UP000515847"/>
    </source>
</evidence>
<feature type="binding site" evidence="9">
    <location>
        <position position="194"/>
    </location>
    <ligand>
        <name>substrate</name>
    </ligand>
</feature>
<name>A0A7G6E1R4_THEFR</name>
<feature type="binding site" evidence="9">
    <location>
        <position position="63"/>
    </location>
    <ligand>
        <name>substrate</name>
    </ligand>
</feature>
<dbReference type="SUPFAM" id="SSF54506">
    <property type="entry name" value="Diaminopimelate epimerase-like"/>
    <property type="match status" value="1"/>
</dbReference>
<comment type="subcellular location">
    <subcellularLocation>
        <location evidence="9">Cytoplasm</location>
    </subcellularLocation>
</comment>
<dbReference type="KEGG" id="tfr:BR63_06625"/>
<dbReference type="OrthoDB" id="9805408at2"/>
<dbReference type="NCBIfam" id="TIGR00652">
    <property type="entry name" value="DapF"/>
    <property type="match status" value="1"/>
</dbReference>
<dbReference type="FunFam" id="3.10.310.10:FF:000001">
    <property type="entry name" value="Diaminopimelate epimerase"/>
    <property type="match status" value="1"/>
</dbReference>
<dbReference type="Gene3D" id="3.10.310.10">
    <property type="entry name" value="Diaminopimelate Epimerase, Chain A, domain 1"/>
    <property type="match status" value="2"/>
</dbReference>
<reference evidence="11 12" key="1">
    <citation type="journal article" date="2019" name="Front. Microbiol.">
        <title>Thermoanaerosceptrum fracticalcis gen. nov. sp. nov., a Novel Fumarate-Fermenting Microorganism From a Deep Fractured Carbonate Aquifer of the US Great Basin.</title>
        <authorList>
            <person name="Hamilton-Brehm S.D."/>
            <person name="Stewart L.E."/>
            <person name="Zavarin M."/>
            <person name="Caldwell M."/>
            <person name="Lawson P.A."/>
            <person name="Onstott T.C."/>
            <person name="Grzymski J."/>
            <person name="Neveux I."/>
            <person name="Lollar B.S."/>
            <person name="Russell C.E."/>
            <person name="Moser D.P."/>
        </authorList>
    </citation>
    <scope>NUCLEOTIDE SEQUENCE [LARGE SCALE GENOMIC DNA]</scope>
    <source>
        <strain evidence="11 12">DRI-13</strain>
    </source>
</reference>
<dbReference type="InterPro" id="IPR001653">
    <property type="entry name" value="DAP_epimerase_DapF"/>
</dbReference>
<keyword evidence="12" id="KW-1185">Reference proteome</keyword>
<proteinExistence type="inferred from homology"/>
<feature type="site" description="Could be important to modulate the pK values of the two catalytic cysteine residues" evidence="9">
    <location>
        <position position="212"/>
    </location>
</feature>